<protein>
    <submittedName>
        <fullName evidence="1">Uncharacterized protein</fullName>
    </submittedName>
</protein>
<name>A0A0F9AN01_9ZZZZ</name>
<accession>A0A0F9AN01</accession>
<evidence type="ECO:0000313" key="1">
    <source>
        <dbReference type="EMBL" id="KKK73596.1"/>
    </source>
</evidence>
<feature type="non-terminal residue" evidence="1">
    <location>
        <position position="1"/>
    </location>
</feature>
<dbReference type="EMBL" id="LAZR01056716">
    <property type="protein sequence ID" value="KKK73596.1"/>
    <property type="molecule type" value="Genomic_DNA"/>
</dbReference>
<proteinExistence type="predicted"/>
<feature type="non-terminal residue" evidence="1">
    <location>
        <position position="387"/>
    </location>
</feature>
<gene>
    <name evidence="1" type="ORF">LCGC14_2892250</name>
</gene>
<comment type="caution">
    <text evidence="1">The sequence shown here is derived from an EMBL/GenBank/DDBJ whole genome shotgun (WGS) entry which is preliminary data.</text>
</comment>
<sequence length="387" mass="43553">ITYVDGLKKINSVRGQKRKEMGAADQHFLALGYFQGPQRNEIRGHKMASFMAPTLSDSTVTPLFSFVKQDVIVDVEDGAVTGISPETMHDLISIAQSEIKRISRFQSQISQKLKDDGVFSNYASGAENFYLMTYLNEDHLRVLAEEGVISEEEIAQLWVDDQLMVNSFAVGEGGLIRKVIEHEVLQSIANLQEFWSESGIVENLDGGDIIARMNNEYLVNLEGFKTNADRIAYAAADFHINYMTFYAEFARLFAGDPAHAFKNDIATTIINVQKRLRSSISPIITGHWPPLSTYKKVTLSDRLVSSKEAALYKKRLGIDNYSEIDSTDAQEYTTLEEHVRVLEAYGQIPSDVAKSIRRKIKKGGDYVLSKKELKSVLFRPMKPLTYV</sequence>
<dbReference type="AlphaFoldDB" id="A0A0F9AN01"/>
<reference evidence="1" key="1">
    <citation type="journal article" date="2015" name="Nature">
        <title>Complex archaea that bridge the gap between prokaryotes and eukaryotes.</title>
        <authorList>
            <person name="Spang A."/>
            <person name="Saw J.H."/>
            <person name="Jorgensen S.L."/>
            <person name="Zaremba-Niedzwiedzka K."/>
            <person name="Martijn J."/>
            <person name="Lind A.E."/>
            <person name="van Eijk R."/>
            <person name="Schleper C."/>
            <person name="Guy L."/>
            <person name="Ettema T.J."/>
        </authorList>
    </citation>
    <scope>NUCLEOTIDE SEQUENCE</scope>
</reference>
<organism evidence="1">
    <name type="scientific">marine sediment metagenome</name>
    <dbReference type="NCBI Taxonomy" id="412755"/>
    <lineage>
        <taxon>unclassified sequences</taxon>
        <taxon>metagenomes</taxon>
        <taxon>ecological metagenomes</taxon>
    </lineage>
</organism>